<name>A0A9W8ICF1_9FUNG</name>
<feature type="region of interest" description="Disordered" evidence="2">
    <location>
        <begin position="158"/>
        <end position="182"/>
    </location>
</feature>
<dbReference type="OrthoDB" id="5579849at2759"/>
<accession>A0A9W8ICF1</accession>
<feature type="coiled-coil region" evidence="1">
    <location>
        <begin position="71"/>
        <end position="98"/>
    </location>
</feature>
<feature type="compositionally biased region" description="Polar residues" evidence="2">
    <location>
        <begin position="29"/>
        <end position="45"/>
    </location>
</feature>
<keyword evidence="4" id="KW-1185">Reference proteome</keyword>
<gene>
    <name evidence="3" type="ORF">IWW36_004304</name>
</gene>
<evidence type="ECO:0000256" key="2">
    <source>
        <dbReference type="SAM" id="MobiDB-lite"/>
    </source>
</evidence>
<protein>
    <submittedName>
        <fullName evidence="3">Uncharacterized protein</fullName>
    </submittedName>
</protein>
<evidence type="ECO:0000313" key="3">
    <source>
        <dbReference type="EMBL" id="KAJ2846545.1"/>
    </source>
</evidence>
<dbReference type="AlphaFoldDB" id="A0A9W8ICF1"/>
<evidence type="ECO:0000256" key="1">
    <source>
        <dbReference type="SAM" id="Coils"/>
    </source>
</evidence>
<organism evidence="3 4">
    <name type="scientific">Coemansia brasiliensis</name>
    <dbReference type="NCBI Taxonomy" id="2650707"/>
    <lineage>
        <taxon>Eukaryota</taxon>
        <taxon>Fungi</taxon>
        <taxon>Fungi incertae sedis</taxon>
        <taxon>Zoopagomycota</taxon>
        <taxon>Kickxellomycotina</taxon>
        <taxon>Kickxellomycetes</taxon>
        <taxon>Kickxellales</taxon>
        <taxon>Kickxellaceae</taxon>
        <taxon>Coemansia</taxon>
    </lineage>
</organism>
<sequence>MASSDNNIDEILDSLSSDTMPQYPHSHRNSSSEPQTSGLKRTHSEALTESTNFSCGAMNYEQCVADMVSQRNELRKRFKKWTNDVEQAATQLREVTDNALVSQSIRLEKILSDGKAKVETIVNDQNRIRSQLASFMSMLSSAQTQIFGENSYGVADSDLPSAGGQSIRPIPKYSAEKHSVNT</sequence>
<evidence type="ECO:0000313" key="4">
    <source>
        <dbReference type="Proteomes" id="UP001139887"/>
    </source>
</evidence>
<reference evidence="3" key="1">
    <citation type="submission" date="2022-07" db="EMBL/GenBank/DDBJ databases">
        <title>Phylogenomic reconstructions and comparative analyses of Kickxellomycotina fungi.</title>
        <authorList>
            <person name="Reynolds N.K."/>
            <person name="Stajich J.E."/>
            <person name="Barry K."/>
            <person name="Grigoriev I.V."/>
            <person name="Crous P."/>
            <person name="Smith M.E."/>
        </authorList>
    </citation>
    <scope>NUCLEOTIDE SEQUENCE</scope>
    <source>
        <strain evidence="3">NRRL 1566</strain>
    </source>
</reference>
<proteinExistence type="predicted"/>
<comment type="caution">
    <text evidence="3">The sequence shown here is derived from an EMBL/GenBank/DDBJ whole genome shotgun (WGS) entry which is preliminary data.</text>
</comment>
<dbReference type="Proteomes" id="UP001139887">
    <property type="component" value="Unassembled WGS sequence"/>
</dbReference>
<dbReference type="EMBL" id="JANBUW010000513">
    <property type="protein sequence ID" value="KAJ2846545.1"/>
    <property type="molecule type" value="Genomic_DNA"/>
</dbReference>
<keyword evidence="1" id="KW-0175">Coiled coil</keyword>
<feature type="region of interest" description="Disordered" evidence="2">
    <location>
        <begin position="16"/>
        <end position="45"/>
    </location>
</feature>